<proteinExistence type="predicted"/>
<keyword evidence="1" id="KW-0732">Signal</keyword>
<dbReference type="EMBL" id="ABQC02000019">
    <property type="protein sequence ID" value="EDY95466.1"/>
    <property type="molecule type" value="Genomic_DNA"/>
</dbReference>
<accession>B5CYD5</accession>
<organism evidence="3 4">
    <name type="scientific">Phocaeicola plebeius (strain DSM 17135 / JCM 12973 / CCUG 54634 / M2)</name>
    <name type="common">Bacteroides plebeius</name>
    <dbReference type="NCBI Taxonomy" id="484018"/>
    <lineage>
        <taxon>Bacteria</taxon>
        <taxon>Pseudomonadati</taxon>
        <taxon>Bacteroidota</taxon>
        <taxon>Bacteroidia</taxon>
        <taxon>Bacteroidales</taxon>
        <taxon>Bacteroidaceae</taxon>
        <taxon>Phocaeicola</taxon>
    </lineage>
</organism>
<name>B5CYD5_PHOPM</name>
<dbReference type="InterPro" id="IPR024311">
    <property type="entry name" value="Lipocalin-like"/>
</dbReference>
<dbReference type="GeneID" id="43184754"/>
<sequence length="162" mass="18419">MKTLRFLGITLLTVMLAVNFTACSDEEESLDLNSLEGTWMLIHSKGWELCSNAPEKDEWDKDYDFSTLNSDSERIIITKIADNKYSFSFGYYTGTNWYNEPSTTGTINGQTAELKDSPYYSNPVIESLTSDRMVVRVTYNEVSTGEEGHYHSGDITNTYIKK</sequence>
<comment type="caution">
    <text evidence="3">The sequence shown here is derived from an EMBL/GenBank/DDBJ whole genome shotgun (WGS) entry which is preliminary data.</text>
</comment>
<dbReference type="Proteomes" id="UP000003452">
    <property type="component" value="Unassembled WGS sequence"/>
</dbReference>
<dbReference type="AlphaFoldDB" id="B5CYD5"/>
<feature type="chain" id="PRO_5002828937" description="Lipocalin-like domain-containing protein" evidence="1">
    <location>
        <begin position="25"/>
        <end position="162"/>
    </location>
</feature>
<dbReference type="eggNOG" id="ENOG5030W0R">
    <property type="taxonomic scope" value="Bacteria"/>
</dbReference>
<evidence type="ECO:0000259" key="2">
    <source>
        <dbReference type="Pfam" id="PF13648"/>
    </source>
</evidence>
<dbReference type="HOGENOM" id="CLU_120341_1_0_10"/>
<reference evidence="3 4" key="2">
    <citation type="submission" date="2008-08" db="EMBL/GenBank/DDBJ databases">
        <authorList>
            <person name="Fulton L."/>
            <person name="Clifton S."/>
            <person name="Fulton B."/>
            <person name="Xu J."/>
            <person name="Minx P."/>
            <person name="Pepin K.H."/>
            <person name="Johnson M."/>
            <person name="Thiruvilangam P."/>
            <person name="Bhonagiri V."/>
            <person name="Nash W.E."/>
            <person name="Mardis E.R."/>
            <person name="Wilson R.K."/>
        </authorList>
    </citation>
    <scope>NUCLEOTIDE SEQUENCE [LARGE SCALE GENOMIC DNA]</scope>
    <source>
        <strain evidence="4">DSM 17135 / JCM 12973 / M2</strain>
    </source>
</reference>
<evidence type="ECO:0000313" key="4">
    <source>
        <dbReference type="Proteomes" id="UP000003452"/>
    </source>
</evidence>
<dbReference type="Pfam" id="PF13648">
    <property type="entry name" value="Lipocalin_4"/>
    <property type="match status" value="1"/>
</dbReference>
<protein>
    <recommendedName>
        <fullName evidence="2">Lipocalin-like domain-containing protein</fullName>
    </recommendedName>
</protein>
<evidence type="ECO:0000256" key="1">
    <source>
        <dbReference type="SAM" id="SignalP"/>
    </source>
</evidence>
<dbReference type="OrthoDB" id="1042836at2"/>
<feature type="domain" description="Lipocalin-like" evidence="2">
    <location>
        <begin position="35"/>
        <end position="135"/>
    </location>
</feature>
<dbReference type="RefSeq" id="WP_007561018.1">
    <property type="nucleotide sequence ID" value="NZ_DS990130.1"/>
</dbReference>
<evidence type="ECO:0000313" key="3">
    <source>
        <dbReference type="EMBL" id="EDY95466.1"/>
    </source>
</evidence>
<reference evidence="3 4" key="1">
    <citation type="submission" date="2008-08" db="EMBL/GenBank/DDBJ databases">
        <title>Draft genome sequence of Bacteroides plebeius (DSM 17135).</title>
        <authorList>
            <person name="Sudarsanam P."/>
            <person name="Ley R."/>
            <person name="Guruge J."/>
            <person name="Turnbaugh P.J."/>
            <person name="Mahowald M."/>
            <person name="Liep D."/>
            <person name="Gordon J."/>
        </authorList>
    </citation>
    <scope>NUCLEOTIDE SEQUENCE [LARGE SCALE GENOMIC DNA]</scope>
    <source>
        <strain evidence="4">DSM 17135 / JCM 12973 / M2</strain>
    </source>
</reference>
<feature type="signal peptide" evidence="1">
    <location>
        <begin position="1"/>
        <end position="24"/>
    </location>
</feature>
<gene>
    <name evidence="3" type="ORF">BACPLE_01732</name>
</gene>